<evidence type="ECO:0000256" key="5">
    <source>
        <dbReference type="ARBA" id="ARBA00023089"/>
    </source>
</evidence>
<dbReference type="GO" id="GO:0009908">
    <property type="term" value="P:flower development"/>
    <property type="evidence" value="ECO:0007669"/>
    <property type="project" value="UniProtKB-KW"/>
</dbReference>
<sequence>MPPPFPAVEEEIAALHDEIQRIHAENLLMVDDNMAMKRDISASKEELHVLSQVIRKIHADKEAKAKELIQMGLRSRASCSRTYQGRGLAVAI</sequence>
<dbReference type="PANTHER" id="PTHR33405">
    <property type="entry name" value="PROTEIN FLX-LIKE 2"/>
    <property type="match status" value="1"/>
</dbReference>
<evidence type="ECO:0000256" key="1">
    <source>
        <dbReference type="ARBA" id="ARBA00005405"/>
    </source>
</evidence>
<accession>A0AAX6GE45</accession>
<keyword evidence="4" id="KW-0175">Coiled coil</keyword>
<dbReference type="GO" id="GO:0030154">
    <property type="term" value="P:cell differentiation"/>
    <property type="evidence" value="ECO:0007669"/>
    <property type="project" value="UniProtKB-KW"/>
</dbReference>
<protein>
    <submittedName>
        <fullName evidence="6">Protein FLX-like 3</fullName>
    </submittedName>
</protein>
<reference evidence="6" key="2">
    <citation type="submission" date="2023-04" db="EMBL/GenBank/DDBJ databases">
        <authorList>
            <person name="Bruccoleri R.E."/>
            <person name="Oakeley E.J."/>
            <person name="Faust A.-M."/>
            <person name="Dessus-Babus S."/>
            <person name="Altorfer M."/>
            <person name="Burckhardt D."/>
            <person name="Oertli M."/>
            <person name="Naumann U."/>
            <person name="Petersen F."/>
            <person name="Wong J."/>
        </authorList>
    </citation>
    <scope>NUCLEOTIDE SEQUENCE</scope>
    <source>
        <strain evidence="6">GSM-AAB239-AS_SAM_17_03QT</strain>
        <tissue evidence="6">Leaf</tissue>
    </source>
</reference>
<evidence type="ECO:0000313" key="7">
    <source>
        <dbReference type="EMBL" id="KAJ6832942.1"/>
    </source>
</evidence>
<evidence type="ECO:0000256" key="4">
    <source>
        <dbReference type="ARBA" id="ARBA00023054"/>
    </source>
</evidence>
<organism evidence="6 8">
    <name type="scientific">Iris pallida</name>
    <name type="common">Sweet iris</name>
    <dbReference type="NCBI Taxonomy" id="29817"/>
    <lineage>
        <taxon>Eukaryota</taxon>
        <taxon>Viridiplantae</taxon>
        <taxon>Streptophyta</taxon>
        <taxon>Embryophyta</taxon>
        <taxon>Tracheophyta</taxon>
        <taxon>Spermatophyta</taxon>
        <taxon>Magnoliopsida</taxon>
        <taxon>Liliopsida</taxon>
        <taxon>Asparagales</taxon>
        <taxon>Iridaceae</taxon>
        <taxon>Iridoideae</taxon>
        <taxon>Irideae</taxon>
        <taxon>Iris</taxon>
    </lineage>
</organism>
<dbReference type="EMBL" id="JANAVB010015600">
    <property type="protein sequence ID" value="KAJ6832942.1"/>
    <property type="molecule type" value="Genomic_DNA"/>
</dbReference>
<dbReference type="PANTHER" id="PTHR33405:SF20">
    <property type="entry name" value="PROTEIN FLX-LIKE 3"/>
    <property type="match status" value="1"/>
</dbReference>
<keyword evidence="2" id="KW-0217">Developmental protein</keyword>
<proteinExistence type="inferred from homology"/>
<dbReference type="AlphaFoldDB" id="A0AAX6GE45"/>
<keyword evidence="8" id="KW-1185">Reference proteome</keyword>
<name>A0AAX6GE45_IRIPA</name>
<evidence type="ECO:0000313" key="8">
    <source>
        <dbReference type="Proteomes" id="UP001140949"/>
    </source>
</evidence>
<comment type="caution">
    <text evidence="6">The sequence shown here is derived from an EMBL/GenBank/DDBJ whole genome shotgun (WGS) entry which is preliminary data.</text>
</comment>
<evidence type="ECO:0000313" key="6">
    <source>
        <dbReference type="EMBL" id="KAJ6827000.1"/>
    </source>
</evidence>
<dbReference type="InterPro" id="IPR040353">
    <property type="entry name" value="FLX/FLX-like"/>
</dbReference>
<comment type="similarity">
    <text evidence="1">Belongs to the FLX family.</text>
</comment>
<keyword evidence="5" id="KW-0287">Flowering</keyword>
<dbReference type="Proteomes" id="UP001140949">
    <property type="component" value="Unassembled WGS sequence"/>
</dbReference>
<dbReference type="EMBL" id="JANAVB010020597">
    <property type="protein sequence ID" value="KAJ6827000.1"/>
    <property type="molecule type" value="Genomic_DNA"/>
</dbReference>
<gene>
    <name evidence="7" type="ORF">M6B38_342405</name>
    <name evidence="6" type="ORF">M6B38_370095</name>
</gene>
<evidence type="ECO:0000256" key="2">
    <source>
        <dbReference type="ARBA" id="ARBA00022473"/>
    </source>
</evidence>
<reference evidence="6" key="1">
    <citation type="journal article" date="2023" name="GigaByte">
        <title>Genome assembly of the bearded iris, Iris pallida Lam.</title>
        <authorList>
            <person name="Bruccoleri R.E."/>
            <person name="Oakeley E.J."/>
            <person name="Faust A.M.E."/>
            <person name="Altorfer M."/>
            <person name="Dessus-Babus S."/>
            <person name="Burckhardt D."/>
            <person name="Oertli M."/>
            <person name="Naumann U."/>
            <person name="Petersen F."/>
            <person name="Wong J."/>
        </authorList>
    </citation>
    <scope>NUCLEOTIDE SEQUENCE</scope>
    <source>
        <strain evidence="6">GSM-AAB239-AS_SAM_17_03QT</strain>
    </source>
</reference>
<keyword evidence="3" id="KW-0221">Differentiation</keyword>
<evidence type="ECO:0000256" key="3">
    <source>
        <dbReference type="ARBA" id="ARBA00022782"/>
    </source>
</evidence>